<sequence length="94" mass="10368">MPVAENEEQKFWELGLLSCKAPNHQTAHHLFPSVSQIYYPQITPTVAQTWGLGGLLIIFHILKPWPGEGEVNLLQARSNDGLKITCGTGKEKGS</sequence>
<dbReference type="EMBL" id="CALNXJ010000006">
    <property type="protein sequence ID" value="CAH3042124.1"/>
    <property type="molecule type" value="Genomic_DNA"/>
</dbReference>
<feature type="non-terminal residue" evidence="1">
    <location>
        <position position="94"/>
    </location>
</feature>
<gene>
    <name evidence="1" type="ORF">PMEA_00028603</name>
</gene>
<name>A0AAU9VZQ2_9CNID</name>
<accession>A0AAU9VZQ2</accession>
<reference evidence="1 2" key="1">
    <citation type="submission" date="2022-05" db="EMBL/GenBank/DDBJ databases">
        <authorList>
            <consortium name="Genoscope - CEA"/>
            <person name="William W."/>
        </authorList>
    </citation>
    <scope>NUCLEOTIDE SEQUENCE [LARGE SCALE GENOMIC DNA]</scope>
</reference>
<evidence type="ECO:0008006" key="3">
    <source>
        <dbReference type="Google" id="ProtNLM"/>
    </source>
</evidence>
<keyword evidence="2" id="KW-1185">Reference proteome</keyword>
<dbReference type="Proteomes" id="UP001159428">
    <property type="component" value="Unassembled WGS sequence"/>
</dbReference>
<protein>
    <recommendedName>
        <fullName evidence="3">Fatty acid desaturase domain-containing protein</fullName>
    </recommendedName>
</protein>
<organism evidence="1 2">
    <name type="scientific">Pocillopora meandrina</name>
    <dbReference type="NCBI Taxonomy" id="46732"/>
    <lineage>
        <taxon>Eukaryota</taxon>
        <taxon>Metazoa</taxon>
        <taxon>Cnidaria</taxon>
        <taxon>Anthozoa</taxon>
        <taxon>Hexacorallia</taxon>
        <taxon>Scleractinia</taxon>
        <taxon>Astrocoeniina</taxon>
        <taxon>Pocilloporidae</taxon>
        <taxon>Pocillopora</taxon>
    </lineage>
</organism>
<evidence type="ECO:0000313" key="1">
    <source>
        <dbReference type="EMBL" id="CAH3042124.1"/>
    </source>
</evidence>
<dbReference type="AlphaFoldDB" id="A0AAU9VZQ2"/>
<evidence type="ECO:0000313" key="2">
    <source>
        <dbReference type="Proteomes" id="UP001159428"/>
    </source>
</evidence>
<comment type="caution">
    <text evidence="1">The sequence shown here is derived from an EMBL/GenBank/DDBJ whole genome shotgun (WGS) entry which is preliminary data.</text>
</comment>
<proteinExistence type="predicted"/>